<evidence type="ECO:0000256" key="2">
    <source>
        <dbReference type="ARBA" id="ARBA00022692"/>
    </source>
</evidence>
<keyword evidence="4 5" id="KW-0472">Membrane</keyword>
<dbReference type="AlphaFoldDB" id="A0A669FBT9"/>
<keyword evidence="3 5" id="KW-1133">Transmembrane helix</keyword>
<evidence type="ECO:0000256" key="5">
    <source>
        <dbReference type="SAM" id="Phobius"/>
    </source>
</evidence>
<feature type="transmembrane region" description="Helical" evidence="5">
    <location>
        <begin position="260"/>
        <end position="277"/>
    </location>
</feature>
<comment type="subcellular location">
    <subcellularLocation>
        <location evidence="1">Membrane</location>
        <topology evidence="1">Multi-pass membrane protein</topology>
    </subcellularLocation>
</comment>
<dbReference type="Ensembl" id="ENSONIT00000041363.1">
    <property type="protein sequence ID" value="ENSONIP00000080873.1"/>
    <property type="gene ID" value="ENSONIG00000012458.2"/>
</dbReference>
<feature type="transmembrane region" description="Helical" evidence="5">
    <location>
        <begin position="284"/>
        <end position="304"/>
    </location>
</feature>
<accession>A0A669FBT9</accession>
<organism evidence="7 8">
    <name type="scientific">Oreochromis niloticus</name>
    <name type="common">Nile tilapia</name>
    <name type="synonym">Tilapia nilotica</name>
    <dbReference type="NCBI Taxonomy" id="8128"/>
    <lineage>
        <taxon>Eukaryota</taxon>
        <taxon>Metazoa</taxon>
        <taxon>Chordata</taxon>
        <taxon>Craniata</taxon>
        <taxon>Vertebrata</taxon>
        <taxon>Euteleostomi</taxon>
        <taxon>Actinopterygii</taxon>
        <taxon>Neopterygii</taxon>
        <taxon>Teleostei</taxon>
        <taxon>Neoteleostei</taxon>
        <taxon>Acanthomorphata</taxon>
        <taxon>Ovalentaria</taxon>
        <taxon>Cichlomorphae</taxon>
        <taxon>Cichliformes</taxon>
        <taxon>Cichlidae</taxon>
        <taxon>African cichlids</taxon>
        <taxon>Pseudocrenilabrinae</taxon>
        <taxon>Oreochromini</taxon>
        <taxon>Oreochromis</taxon>
    </lineage>
</organism>
<evidence type="ECO:0000313" key="7">
    <source>
        <dbReference type="Ensembl" id="ENSONIP00000080873.1"/>
    </source>
</evidence>
<proteinExistence type="predicted"/>
<evidence type="ECO:0000256" key="3">
    <source>
        <dbReference type="ARBA" id="ARBA00022989"/>
    </source>
</evidence>
<feature type="transmembrane region" description="Helical" evidence="5">
    <location>
        <begin position="324"/>
        <end position="346"/>
    </location>
</feature>
<evidence type="ECO:0000256" key="1">
    <source>
        <dbReference type="ARBA" id="ARBA00004141"/>
    </source>
</evidence>
<name>A0A669FBT9_ORENI</name>
<dbReference type="GO" id="GO:0008271">
    <property type="term" value="F:secondary active sulfate transmembrane transporter activity"/>
    <property type="evidence" value="ECO:0007669"/>
    <property type="project" value="InterPro"/>
</dbReference>
<feature type="transmembrane region" description="Helical" evidence="5">
    <location>
        <begin position="458"/>
        <end position="490"/>
    </location>
</feature>
<dbReference type="PANTHER" id="PTHR11814">
    <property type="entry name" value="SULFATE TRANSPORTER"/>
    <property type="match status" value="1"/>
</dbReference>
<gene>
    <name evidence="7" type="primary">SLC26A6</name>
    <name evidence="7" type="synonym">slc26a6l2</name>
</gene>
<reference evidence="7" key="3">
    <citation type="submission" date="2025-09" db="UniProtKB">
        <authorList>
            <consortium name="Ensembl"/>
        </authorList>
    </citation>
    <scope>IDENTIFICATION</scope>
</reference>
<dbReference type="Proteomes" id="UP000005207">
    <property type="component" value="Linkage group LG20"/>
</dbReference>
<evidence type="ECO:0000256" key="4">
    <source>
        <dbReference type="ARBA" id="ARBA00023136"/>
    </source>
</evidence>
<feature type="transmembrane region" description="Helical" evidence="5">
    <location>
        <begin position="176"/>
        <end position="198"/>
    </location>
</feature>
<reference evidence="8" key="1">
    <citation type="submission" date="2012-01" db="EMBL/GenBank/DDBJ databases">
        <title>The Genome Sequence of Oreochromis niloticus (Nile Tilapia).</title>
        <authorList>
            <consortium name="Broad Institute Genome Assembly Team"/>
            <consortium name="Broad Institute Sequencing Platform"/>
            <person name="Di Palma F."/>
            <person name="Johnson J."/>
            <person name="Lander E.S."/>
            <person name="Lindblad-Toh K."/>
        </authorList>
    </citation>
    <scope>NUCLEOTIDE SEQUENCE [LARGE SCALE GENOMIC DNA]</scope>
</reference>
<feature type="transmembrane region" description="Helical" evidence="5">
    <location>
        <begin position="97"/>
        <end position="122"/>
    </location>
</feature>
<dbReference type="GeneTree" id="ENSGT01150000286960"/>
<dbReference type="InterPro" id="IPR001902">
    <property type="entry name" value="SLC26A/SulP_fam"/>
</dbReference>
<feature type="transmembrane region" description="Helical" evidence="5">
    <location>
        <begin position="401"/>
        <end position="421"/>
    </location>
</feature>
<dbReference type="NCBIfam" id="TIGR00815">
    <property type="entry name" value="sulP"/>
    <property type="match status" value="1"/>
</dbReference>
<protein>
    <submittedName>
        <fullName evidence="7">Solute carrier family 26 member 6</fullName>
    </submittedName>
</protein>
<reference evidence="7" key="2">
    <citation type="submission" date="2025-08" db="UniProtKB">
        <authorList>
            <consortium name="Ensembl"/>
        </authorList>
    </citation>
    <scope>IDENTIFICATION</scope>
</reference>
<sequence>TVEKDMEEKGSQSLEYFVKREVLDELCLDEVAQKGTWSTKPTLGDQVKDSLRLKHILLTWIPVLSWLPRYSIRENALGDLISGCSVGIMHLPQGMAYALLASLRPVYGLYTSLFPVLVYFIFGTSRHISIGTFAVISIMVGSVTERLAPDSNFIVNGTNGTETVDIDTRDAYRVQVACALTVLAGLFQILLGVVRFGFVVTYLSEPLIRGYTTGSACHVCVSQLKYLFGVSPSRFTGPLSLVYTVLEICSLLPQTQVPELVVSLVALAVLIVVKEINDCYRQKLPLPIPIELIVVSLPFGFSFILSLPVKQQVLKAPSAPDTTFFSSVIGDAFAVAIVGFAINISLGKTFGLKYGYKVDSNQELVAVGLSNTIGGFFHCYCVTSSLSRSLVQESTGGKTQVAGVISSIIVLITVLKIGPLFEDLPKAVLSTIVFVNLKGMFKQFMDVPLLWKTNKVDLLVWLVTFISTVVLNLDMGLAVAIAFSMLTFIFRTQLPRYSILGNLPGTELYLDTDTYKEVRTLFRIIFIHIKLKYNHFVLLLNVYPL</sequence>
<evidence type="ECO:0000259" key="6">
    <source>
        <dbReference type="Pfam" id="PF00916"/>
    </source>
</evidence>
<dbReference type="PROSITE" id="PS01130">
    <property type="entry name" value="SLC26A"/>
    <property type="match status" value="1"/>
</dbReference>
<dbReference type="GO" id="GO:0016020">
    <property type="term" value="C:membrane"/>
    <property type="evidence" value="ECO:0007669"/>
    <property type="project" value="UniProtKB-SubCell"/>
</dbReference>
<keyword evidence="8" id="KW-1185">Reference proteome</keyword>
<evidence type="ECO:0000313" key="8">
    <source>
        <dbReference type="Proteomes" id="UP000005207"/>
    </source>
</evidence>
<dbReference type="InterPro" id="IPR018045">
    <property type="entry name" value="S04_transporter_CS"/>
</dbReference>
<dbReference type="InterPro" id="IPR011547">
    <property type="entry name" value="SLC26A/SulP_dom"/>
</dbReference>
<feature type="domain" description="SLC26A/SulP transporter" evidence="6">
    <location>
        <begin position="78"/>
        <end position="464"/>
    </location>
</feature>
<dbReference type="Pfam" id="PF00916">
    <property type="entry name" value="Sulfate_transp"/>
    <property type="match status" value="1"/>
</dbReference>
<keyword evidence="2 5" id="KW-0812">Transmembrane</keyword>